<evidence type="ECO:0000313" key="4">
    <source>
        <dbReference type="EMBL" id="UJO14501.1"/>
    </source>
</evidence>
<keyword evidence="2" id="KW-0560">Oxidoreductase</keyword>
<dbReference type="Gene3D" id="3.40.50.720">
    <property type="entry name" value="NAD(P)-binding Rossmann-like Domain"/>
    <property type="match status" value="1"/>
</dbReference>
<reference evidence="4" key="2">
    <citation type="journal article" date="2022" name="Microb. Genom.">
        <title>A chromosome-scale genome assembly of the tomato pathogen Cladosporium fulvum reveals a compartmentalized genome architecture and the presence of a dispensable chromosome.</title>
        <authorList>
            <person name="Zaccaron A.Z."/>
            <person name="Chen L.H."/>
            <person name="Samaras A."/>
            <person name="Stergiopoulos I."/>
        </authorList>
    </citation>
    <scope>NUCLEOTIDE SEQUENCE</scope>
    <source>
        <strain evidence="4">Race5_Kim</strain>
    </source>
</reference>
<dbReference type="PANTHER" id="PTHR43976">
    <property type="entry name" value="SHORT CHAIN DEHYDROGENASE"/>
    <property type="match status" value="1"/>
</dbReference>
<protein>
    <recommendedName>
        <fullName evidence="6">NAD(P)-binding protein</fullName>
    </recommendedName>
</protein>
<dbReference type="CDD" id="cd05374">
    <property type="entry name" value="17beta-HSD-like_SDR_c"/>
    <property type="match status" value="1"/>
</dbReference>
<sequence length="327" mass="36517">MAMSRAMIIVRKVRQVHVALRLLLGLQSFQMQTRPQSLGTTSTMAPQVFFITGTSTAFGNELVKKCLKEGDKVVATAQNSSKLHFDGTTKDNYLAVDLDVTDQRARSSVDKAFDAATKQFGRIDVVCNNAGYGLAGEFESVTEEQSRKQMEVNFFGLLKVTRRAMKIMRETNKPAGGKIQQVTSIGGQRGVPFFSIYCASKWAVEGLTEAINKELKPEWNINFTCIEPGGFRTDWAGRSMEFEDAKEPAYDHLNARETMSKRNGTQVGDPIQGARAMWDIAKMEDPPLRICIGSDAYQGVQDKIKTYSELYPKYEKLSKSTDYPKGR</sequence>
<evidence type="ECO:0000256" key="3">
    <source>
        <dbReference type="RuleBase" id="RU000363"/>
    </source>
</evidence>
<dbReference type="InterPro" id="IPR002347">
    <property type="entry name" value="SDR_fam"/>
</dbReference>
<dbReference type="SUPFAM" id="SSF51735">
    <property type="entry name" value="NAD(P)-binding Rossmann-fold domains"/>
    <property type="match status" value="1"/>
</dbReference>
<keyword evidence="5" id="KW-1185">Reference proteome</keyword>
<gene>
    <name evidence="4" type="ORF">CLAFUR5_03100</name>
</gene>
<accession>A0A9Q8LBU2</accession>
<proteinExistence type="inferred from homology"/>
<evidence type="ECO:0008006" key="6">
    <source>
        <dbReference type="Google" id="ProtNLM"/>
    </source>
</evidence>
<name>A0A9Q8LBU2_PASFU</name>
<dbReference type="GO" id="GO:0016491">
    <property type="term" value="F:oxidoreductase activity"/>
    <property type="evidence" value="ECO:0007669"/>
    <property type="project" value="UniProtKB-KW"/>
</dbReference>
<evidence type="ECO:0000256" key="2">
    <source>
        <dbReference type="ARBA" id="ARBA00023002"/>
    </source>
</evidence>
<dbReference type="PRINTS" id="PR00080">
    <property type="entry name" value="SDRFAMILY"/>
</dbReference>
<dbReference type="KEGG" id="ffu:CLAFUR5_03100"/>
<comment type="similarity">
    <text evidence="1 3">Belongs to the short-chain dehydrogenases/reductases (SDR) family.</text>
</comment>
<dbReference type="InterPro" id="IPR036291">
    <property type="entry name" value="NAD(P)-bd_dom_sf"/>
</dbReference>
<reference evidence="4" key="1">
    <citation type="submission" date="2021-12" db="EMBL/GenBank/DDBJ databases">
        <authorList>
            <person name="Zaccaron A."/>
            <person name="Stergiopoulos I."/>
        </authorList>
    </citation>
    <scope>NUCLEOTIDE SEQUENCE</scope>
    <source>
        <strain evidence="4">Race5_Kim</strain>
    </source>
</reference>
<dbReference type="Pfam" id="PF00106">
    <property type="entry name" value="adh_short"/>
    <property type="match status" value="1"/>
</dbReference>
<dbReference type="EMBL" id="CP090164">
    <property type="protein sequence ID" value="UJO14501.1"/>
    <property type="molecule type" value="Genomic_DNA"/>
</dbReference>
<dbReference type="PANTHER" id="PTHR43976:SF16">
    <property type="entry name" value="SHORT-CHAIN DEHYDROGENASE_REDUCTASE FAMILY PROTEIN"/>
    <property type="match status" value="1"/>
</dbReference>
<dbReference type="GeneID" id="71982978"/>
<dbReference type="Proteomes" id="UP000756132">
    <property type="component" value="Chromosome 2"/>
</dbReference>
<organism evidence="4 5">
    <name type="scientific">Passalora fulva</name>
    <name type="common">Tomato leaf mold</name>
    <name type="synonym">Cladosporium fulvum</name>
    <dbReference type="NCBI Taxonomy" id="5499"/>
    <lineage>
        <taxon>Eukaryota</taxon>
        <taxon>Fungi</taxon>
        <taxon>Dikarya</taxon>
        <taxon>Ascomycota</taxon>
        <taxon>Pezizomycotina</taxon>
        <taxon>Dothideomycetes</taxon>
        <taxon>Dothideomycetidae</taxon>
        <taxon>Mycosphaerellales</taxon>
        <taxon>Mycosphaerellaceae</taxon>
        <taxon>Fulvia</taxon>
    </lineage>
</organism>
<evidence type="ECO:0000256" key="1">
    <source>
        <dbReference type="ARBA" id="ARBA00006484"/>
    </source>
</evidence>
<dbReference type="InterPro" id="IPR051911">
    <property type="entry name" value="SDR_oxidoreductase"/>
</dbReference>
<dbReference type="OrthoDB" id="1274115at2759"/>
<dbReference type="PRINTS" id="PR00081">
    <property type="entry name" value="GDHRDH"/>
</dbReference>
<dbReference type="AlphaFoldDB" id="A0A9Q8LBU2"/>
<evidence type="ECO:0000313" key="5">
    <source>
        <dbReference type="Proteomes" id="UP000756132"/>
    </source>
</evidence>
<dbReference type="RefSeq" id="XP_047758867.1">
    <property type="nucleotide sequence ID" value="XM_047902248.1"/>
</dbReference>